<protein>
    <submittedName>
        <fullName evidence="1">Uncharacterized protein</fullName>
    </submittedName>
</protein>
<dbReference type="PANTHER" id="PTHR24559:SF450">
    <property type="entry name" value="RNA-DIRECTED DNA POLYMERASE HOMOLOG"/>
    <property type="match status" value="1"/>
</dbReference>
<dbReference type="InterPro" id="IPR043502">
    <property type="entry name" value="DNA/RNA_pol_sf"/>
</dbReference>
<dbReference type="PANTHER" id="PTHR24559">
    <property type="entry name" value="TRANSPOSON TY3-I GAG-POL POLYPROTEIN"/>
    <property type="match status" value="1"/>
</dbReference>
<reference evidence="1" key="1">
    <citation type="submission" date="2018-05" db="EMBL/GenBank/DDBJ databases">
        <title>Draft genome of Mucuna pruriens seed.</title>
        <authorList>
            <person name="Nnadi N.E."/>
            <person name="Vos R."/>
            <person name="Hasami M.H."/>
            <person name="Devisetty U.K."/>
            <person name="Aguiy J.C."/>
        </authorList>
    </citation>
    <scope>NUCLEOTIDE SEQUENCE [LARGE SCALE GENOMIC DNA]</scope>
    <source>
        <strain evidence="1">JCA_2017</strain>
    </source>
</reference>
<organism evidence="1 2">
    <name type="scientific">Mucuna pruriens</name>
    <name type="common">Velvet bean</name>
    <name type="synonym">Dolichos pruriens</name>
    <dbReference type="NCBI Taxonomy" id="157652"/>
    <lineage>
        <taxon>Eukaryota</taxon>
        <taxon>Viridiplantae</taxon>
        <taxon>Streptophyta</taxon>
        <taxon>Embryophyta</taxon>
        <taxon>Tracheophyta</taxon>
        <taxon>Spermatophyta</taxon>
        <taxon>Magnoliopsida</taxon>
        <taxon>eudicotyledons</taxon>
        <taxon>Gunneridae</taxon>
        <taxon>Pentapetalae</taxon>
        <taxon>rosids</taxon>
        <taxon>fabids</taxon>
        <taxon>Fabales</taxon>
        <taxon>Fabaceae</taxon>
        <taxon>Papilionoideae</taxon>
        <taxon>50 kb inversion clade</taxon>
        <taxon>NPAAA clade</taxon>
        <taxon>indigoferoid/millettioid clade</taxon>
        <taxon>Phaseoleae</taxon>
        <taxon>Mucuna</taxon>
    </lineage>
</organism>
<dbReference type="InterPro" id="IPR043128">
    <property type="entry name" value="Rev_trsase/Diguanyl_cyclase"/>
</dbReference>
<accession>A0A371EW53</accession>
<gene>
    <name evidence="1" type="ORF">CR513_50585</name>
</gene>
<keyword evidence="2" id="KW-1185">Reference proteome</keyword>
<dbReference type="SUPFAM" id="SSF56672">
    <property type="entry name" value="DNA/RNA polymerases"/>
    <property type="match status" value="1"/>
</dbReference>
<proteinExistence type="predicted"/>
<dbReference type="Proteomes" id="UP000257109">
    <property type="component" value="Unassembled WGS sequence"/>
</dbReference>
<evidence type="ECO:0000313" key="2">
    <source>
        <dbReference type="Proteomes" id="UP000257109"/>
    </source>
</evidence>
<dbReference type="AlphaFoldDB" id="A0A371EW53"/>
<feature type="non-terminal residue" evidence="1">
    <location>
        <position position="1"/>
    </location>
</feature>
<dbReference type="InterPro" id="IPR053134">
    <property type="entry name" value="RNA-dir_DNA_polymerase"/>
</dbReference>
<sequence length="110" mass="12844">MPPQQPRDHAIVLKKEGTQIPNIWPYHYLHSQKGETEKFVKDMLALQNEYILLQKGWKLKILCNNRALNNIIVPNKFPIPFIEELLDELGRGAAIFSKLDLKSGYYQIRI</sequence>
<dbReference type="Gene3D" id="3.10.10.10">
    <property type="entry name" value="HIV Type 1 Reverse Transcriptase, subunit A, domain 1"/>
    <property type="match status" value="1"/>
</dbReference>
<dbReference type="OrthoDB" id="1924993at2759"/>
<dbReference type="Gene3D" id="3.30.70.270">
    <property type="match status" value="1"/>
</dbReference>
<dbReference type="EMBL" id="QJKJ01011799">
    <property type="protein sequence ID" value="RDX70199.1"/>
    <property type="molecule type" value="Genomic_DNA"/>
</dbReference>
<evidence type="ECO:0000313" key="1">
    <source>
        <dbReference type="EMBL" id="RDX70199.1"/>
    </source>
</evidence>
<comment type="caution">
    <text evidence="1">The sequence shown here is derived from an EMBL/GenBank/DDBJ whole genome shotgun (WGS) entry which is preliminary data.</text>
</comment>
<name>A0A371EW53_MUCPR</name>